<organism evidence="6 7">
    <name type="scientific">Cyclotella cryptica</name>
    <dbReference type="NCBI Taxonomy" id="29204"/>
    <lineage>
        <taxon>Eukaryota</taxon>
        <taxon>Sar</taxon>
        <taxon>Stramenopiles</taxon>
        <taxon>Ochrophyta</taxon>
        <taxon>Bacillariophyta</taxon>
        <taxon>Coscinodiscophyceae</taxon>
        <taxon>Thalassiosirophycidae</taxon>
        <taxon>Stephanodiscales</taxon>
        <taxon>Stephanodiscaceae</taxon>
        <taxon>Cyclotella</taxon>
    </lineage>
</organism>
<feature type="chain" id="PRO_5044798057" description="S-adenosylmethionine-dependent methyltransferase domain-containing protein" evidence="4">
    <location>
        <begin position="21"/>
        <end position="438"/>
    </location>
</feature>
<keyword evidence="1" id="KW-0489">Methyltransferase</keyword>
<evidence type="ECO:0000313" key="7">
    <source>
        <dbReference type="Proteomes" id="UP001516023"/>
    </source>
</evidence>
<dbReference type="EMBL" id="JABMIG020000088">
    <property type="protein sequence ID" value="KAL3793767.1"/>
    <property type="molecule type" value="Genomic_DNA"/>
</dbReference>
<reference evidence="6 7" key="1">
    <citation type="journal article" date="2020" name="G3 (Bethesda)">
        <title>Improved Reference Genome for Cyclotella cryptica CCMP332, a Model for Cell Wall Morphogenesis, Salinity Adaptation, and Lipid Production in Diatoms (Bacillariophyta).</title>
        <authorList>
            <person name="Roberts W.R."/>
            <person name="Downey K.M."/>
            <person name="Ruck E.C."/>
            <person name="Traller J.C."/>
            <person name="Alverson A.J."/>
        </authorList>
    </citation>
    <scope>NUCLEOTIDE SEQUENCE [LARGE SCALE GENOMIC DNA]</scope>
    <source>
        <strain evidence="6 7">CCMP332</strain>
    </source>
</reference>
<dbReference type="Gene3D" id="3.40.50.150">
    <property type="entry name" value="Vaccinia Virus protein VP39"/>
    <property type="match status" value="1"/>
</dbReference>
<comment type="caution">
    <text evidence="6">The sequence shown here is derived from an EMBL/GenBank/DDBJ whole genome shotgun (WGS) entry which is preliminary data.</text>
</comment>
<gene>
    <name evidence="6" type="ORF">HJC23_013329</name>
</gene>
<accession>A0ABD3Q0D6</accession>
<dbReference type="SUPFAM" id="SSF53335">
    <property type="entry name" value="S-adenosyl-L-methionine-dependent methyltransferases"/>
    <property type="match status" value="1"/>
</dbReference>
<dbReference type="PANTHER" id="PTHR43042">
    <property type="entry name" value="SAM-DEPENDENT METHYLTRANSFERASE"/>
    <property type="match status" value="1"/>
</dbReference>
<evidence type="ECO:0000256" key="1">
    <source>
        <dbReference type="ARBA" id="ARBA00022603"/>
    </source>
</evidence>
<dbReference type="AlphaFoldDB" id="A0ABD3Q0D6"/>
<proteinExistence type="predicted"/>
<feature type="domain" description="S-adenosylmethionine-dependent methyltransferase" evidence="5">
    <location>
        <begin position="110"/>
        <end position="425"/>
    </location>
</feature>
<dbReference type="Pfam" id="PF10672">
    <property type="entry name" value="Methyltrans_SAM"/>
    <property type="match status" value="1"/>
</dbReference>
<keyword evidence="4" id="KW-0732">Signal</keyword>
<dbReference type="GO" id="GO:0032259">
    <property type="term" value="P:methylation"/>
    <property type="evidence" value="ECO:0007669"/>
    <property type="project" value="UniProtKB-KW"/>
</dbReference>
<dbReference type="InterPro" id="IPR019614">
    <property type="entry name" value="SAM-dep_methyl-trfase"/>
</dbReference>
<evidence type="ECO:0000256" key="2">
    <source>
        <dbReference type="ARBA" id="ARBA00022679"/>
    </source>
</evidence>
<sequence length="438" mass="48089">MGVTTIAAKSILAISGVVLGSHCVNGFRQHHVRSSCPTQRSGSSFFQLGKTSGCPSTSSCAVDVSEEKLGPQRQPLGHPALLQAISDFPETILFVNITNTGALSTNKDARRIFHGRGGLYPGANHLTLDYYPPVFLLTSFEKLAEEELIVYGNALASMWQSLEDLSAFSADKNNGVTLPQSNLNESPFTWVYQCREKENFDTRLMAGEIPEPHIVTENNGGNKFLVHLLKGQNHGLFLDMSVGRKWLQNKCSKGENGIRSVLNLFAYTCAFSIAALNGGAETVVNVDMSGGALKIGQKNHELNDITSYGSKGTAKFLSHDIWKTWGKIKKLGPYDAVVVDPPSYQKGSFIATKDYIKVIRRLPSLLHPHGYALLCLNAPELGTEFLLEQVRIGVPNDQLKFVQRLDNPTTFASAHSERALKVLIFQYIPLANNTEEIH</sequence>
<name>A0ABD3Q0D6_9STRA</name>
<evidence type="ECO:0000256" key="3">
    <source>
        <dbReference type="ARBA" id="ARBA00022691"/>
    </source>
</evidence>
<keyword evidence="3" id="KW-0949">S-adenosyl-L-methionine</keyword>
<evidence type="ECO:0000313" key="6">
    <source>
        <dbReference type="EMBL" id="KAL3793767.1"/>
    </source>
</evidence>
<protein>
    <recommendedName>
        <fullName evidence="5">S-adenosylmethionine-dependent methyltransferase domain-containing protein</fullName>
    </recommendedName>
</protein>
<feature type="signal peptide" evidence="4">
    <location>
        <begin position="1"/>
        <end position="20"/>
    </location>
</feature>
<keyword evidence="2" id="KW-0808">Transferase</keyword>
<evidence type="ECO:0000256" key="4">
    <source>
        <dbReference type="SAM" id="SignalP"/>
    </source>
</evidence>
<dbReference type="Proteomes" id="UP001516023">
    <property type="component" value="Unassembled WGS sequence"/>
</dbReference>
<dbReference type="InterPro" id="IPR029063">
    <property type="entry name" value="SAM-dependent_MTases_sf"/>
</dbReference>
<keyword evidence="7" id="KW-1185">Reference proteome</keyword>
<dbReference type="GO" id="GO:0008168">
    <property type="term" value="F:methyltransferase activity"/>
    <property type="evidence" value="ECO:0007669"/>
    <property type="project" value="UniProtKB-KW"/>
</dbReference>
<evidence type="ECO:0000259" key="5">
    <source>
        <dbReference type="Pfam" id="PF10672"/>
    </source>
</evidence>
<dbReference type="PANTHER" id="PTHR43042:SF3">
    <property type="entry name" value="RIBOSOMAL RNA LARGE SUBUNIT METHYLTRANSFERASE YWBD-RELATED"/>
    <property type="match status" value="1"/>
</dbReference>